<dbReference type="Gene3D" id="3.40.50.620">
    <property type="entry name" value="HUPs"/>
    <property type="match status" value="3"/>
</dbReference>
<dbReference type="InterPro" id="IPR015413">
    <property type="entry name" value="Methionyl/Leucyl_tRNA_Synth"/>
</dbReference>
<evidence type="ECO:0000256" key="9">
    <source>
        <dbReference type="HAMAP-Rule" id="MF_00049"/>
    </source>
</evidence>
<dbReference type="Proteomes" id="UP000744769">
    <property type="component" value="Unassembled WGS sequence"/>
</dbReference>
<dbReference type="HAMAP" id="MF_00049_B">
    <property type="entry name" value="Leu_tRNA_synth_B"/>
    <property type="match status" value="1"/>
</dbReference>
<gene>
    <name evidence="9" type="primary">leuS</name>
    <name evidence="14" type="ORF">G9U51_09875</name>
</gene>
<comment type="similarity">
    <text evidence="1 9 10">Belongs to the class-I aminoacyl-tRNA synthetase family.</text>
</comment>
<dbReference type="FunFam" id="3.40.50.620:FF:000087">
    <property type="entry name" value="Leucine--tRNA ligase"/>
    <property type="match status" value="1"/>
</dbReference>
<dbReference type="Gene3D" id="1.10.730.10">
    <property type="entry name" value="Isoleucyl-tRNA Synthetase, Domain 1"/>
    <property type="match status" value="2"/>
</dbReference>
<evidence type="ECO:0000259" key="12">
    <source>
        <dbReference type="Pfam" id="PF09334"/>
    </source>
</evidence>
<dbReference type="PRINTS" id="PR00985">
    <property type="entry name" value="TRNASYNTHLEU"/>
</dbReference>
<dbReference type="EC" id="6.1.1.4" evidence="9"/>
<organism evidence="14 15">
    <name type="scientific">Metallococcus carri</name>
    <dbReference type="NCBI Taxonomy" id="1656884"/>
    <lineage>
        <taxon>Bacteria</taxon>
        <taxon>Bacillati</taxon>
        <taxon>Actinomycetota</taxon>
        <taxon>Actinomycetes</taxon>
        <taxon>Micrococcales</taxon>
        <taxon>Dermacoccaceae</taxon>
        <taxon>Metallococcus</taxon>
    </lineage>
</organism>
<protein>
    <recommendedName>
        <fullName evidence="9">Leucine--tRNA ligase</fullName>
        <ecNumber evidence="9">6.1.1.4</ecNumber>
    </recommendedName>
    <alternativeName>
        <fullName evidence="9">Leucyl-tRNA synthetase</fullName>
        <shortName evidence="9">LeuRS</shortName>
    </alternativeName>
</protein>
<dbReference type="InterPro" id="IPR009008">
    <property type="entry name" value="Val/Leu/Ile-tRNA-synth_edit"/>
</dbReference>
<dbReference type="GO" id="GO:0004823">
    <property type="term" value="F:leucine-tRNA ligase activity"/>
    <property type="evidence" value="ECO:0007669"/>
    <property type="project" value="UniProtKB-UniRule"/>
</dbReference>
<dbReference type="FunFam" id="1.10.730.10:FF:000011">
    <property type="entry name" value="Leucine--tRNA ligase chloroplastic/mitochondrial"/>
    <property type="match status" value="1"/>
</dbReference>
<dbReference type="AlphaFoldDB" id="A0A967B219"/>
<dbReference type="PANTHER" id="PTHR43740:SF2">
    <property type="entry name" value="LEUCINE--TRNA LIGASE, MITOCHONDRIAL"/>
    <property type="match status" value="1"/>
</dbReference>
<dbReference type="InterPro" id="IPR001412">
    <property type="entry name" value="aa-tRNA-synth_I_CS"/>
</dbReference>
<keyword evidence="3 9" id="KW-0436">Ligase</keyword>
<reference evidence="14" key="1">
    <citation type="submission" date="2020-03" db="EMBL/GenBank/DDBJ databases">
        <title>Draft sequencing of Calidifontibacter sp. DB0510.</title>
        <authorList>
            <person name="Kim D.-U."/>
        </authorList>
    </citation>
    <scope>NUCLEOTIDE SEQUENCE</scope>
    <source>
        <strain evidence="14">DB0510</strain>
    </source>
</reference>
<dbReference type="SUPFAM" id="SSF47323">
    <property type="entry name" value="Anticodon-binding domain of a subclass of class I aminoacyl-tRNA synthetases"/>
    <property type="match status" value="1"/>
</dbReference>
<dbReference type="Pfam" id="PF13603">
    <property type="entry name" value="tRNA-synt_1_2"/>
    <property type="match status" value="1"/>
</dbReference>
<evidence type="ECO:0000259" key="13">
    <source>
        <dbReference type="Pfam" id="PF13603"/>
    </source>
</evidence>
<keyword evidence="7 9" id="KW-0030">Aminoacyl-tRNA synthetase</keyword>
<dbReference type="FunFam" id="3.40.50.620:FF:000060">
    <property type="entry name" value="Leucine--tRNA ligase"/>
    <property type="match status" value="1"/>
</dbReference>
<dbReference type="InterPro" id="IPR009080">
    <property type="entry name" value="tRNAsynth_Ia_anticodon-bd"/>
</dbReference>
<dbReference type="EMBL" id="JAAOIV010000006">
    <property type="protein sequence ID" value="NHN56083.1"/>
    <property type="molecule type" value="Genomic_DNA"/>
</dbReference>
<keyword evidence="6 9" id="KW-0648">Protein biosynthesis</keyword>
<proteinExistence type="inferred from homology"/>
<dbReference type="GO" id="GO:0005829">
    <property type="term" value="C:cytosol"/>
    <property type="evidence" value="ECO:0007669"/>
    <property type="project" value="TreeGrafter"/>
</dbReference>
<dbReference type="PROSITE" id="PS00178">
    <property type="entry name" value="AA_TRNA_LIGASE_I"/>
    <property type="match status" value="1"/>
</dbReference>
<evidence type="ECO:0000256" key="8">
    <source>
        <dbReference type="ARBA" id="ARBA00047469"/>
    </source>
</evidence>
<dbReference type="Pfam" id="PF09334">
    <property type="entry name" value="tRNA-synt_1g"/>
    <property type="match status" value="1"/>
</dbReference>
<evidence type="ECO:0000259" key="11">
    <source>
        <dbReference type="Pfam" id="PF08264"/>
    </source>
</evidence>
<keyword evidence="5 9" id="KW-0067">ATP-binding</keyword>
<comment type="caution">
    <text evidence="14">The sequence shown here is derived from an EMBL/GenBank/DDBJ whole genome shotgun (WGS) entry which is preliminary data.</text>
</comment>
<accession>A0A967B219</accession>
<feature type="short sequence motif" description="'KMSKS' region" evidence="9">
    <location>
        <begin position="726"/>
        <end position="730"/>
    </location>
</feature>
<dbReference type="Gene3D" id="3.90.740.10">
    <property type="entry name" value="Valyl/Leucyl/Isoleucyl-tRNA synthetase, editing domain"/>
    <property type="match status" value="1"/>
</dbReference>
<comment type="caution">
    <text evidence="9">Lacks conserved residue(s) required for the propagation of feature annotation.</text>
</comment>
<dbReference type="Pfam" id="PF08264">
    <property type="entry name" value="Anticodon_1"/>
    <property type="match status" value="1"/>
</dbReference>
<dbReference type="RefSeq" id="WP_166196500.1">
    <property type="nucleotide sequence ID" value="NZ_JAAOIV010000006.1"/>
</dbReference>
<feature type="domain" description="Methionyl/Leucyl tRNA synthetase" evidence="12">
    <location>
        <begin position="63"/>
        <end position="165"/>
    </location>
</feature>
<comment type="catalytic activity">
    <reaction evidence="8 9">
        <text>tRNA(Leu) + L-leucine + ATP = L-leucyl-tRNA(Leu) + AMP + diphosphate</text>
        <dbReference type="Rhea" id="RHEA:11688"/>
        <dbReference type="Rhea" id="RHEA-COMP:9613"/>
        <dbReference type="Rhea" id="RHEA-COMP:9622"/>
        <dbReference type="ChEBI" id="CHEBI:30616"/>
        <dbReference type="ChEBI" id="CHEBI:33019"/>
        <dbReference type="ChEBI" id="CHEBI:57427"/>
        <dbReference type="ChEBI" id="CHEBI:78442"/>
        <dbReference type="ChEBI" id="CHEBI:78494"/>
        <dbReference type="ChEBI" id="CHEBI:456215"/>
        <dbReference type="EC" id="6.1.1.4"/>
    </reaction>
</comment>
<dbReference type="InterPro" id="IPR013155">
    <property type="entry name" value="M/V/L/I-tRNA-synth_anticd-bd"/>
</dbReference>
<keyword evidence="15" id="KW-1185">Reference proteome</keyword>
<dbReference type="FunFam" id="3.90.740.10:FF:000017">
    <property type="entry name" value="Leucine--tRNA ligase"/>
    <property type="match status" value="1"/>
</dbReference>
<dbReference type="GO" id="GO:0005524">
    <property type="term" value="F:ATP binding"/>
    <property type="evidence" value="ECO:0007669"/>
    <property type="project" value="UniProtKB-UniRule"/>
</dbReference>
<sequence>MSTQHNDAIPPHRYTAALAGQIEQRWQDRWEEEGTFEVPNPAGPWGEPGVAERPKRMVQDMFSYPSGAGLHVGHPLPYIATDTYARYLRTTGANVLFTQGFDAFGLPAEQFAVKTGQHPRKTTEENIAVFKRQLRRLGLSYDQRRRISTIDPSYYRWTQWIFTKIFDAWYDERTGRARHIDDLVAAYASGELPTPDGRPWAELSRVEQADAVDQRRLAYKREVPVNWAPGLGTVVANEEVTNEGLTERGDMPVFRRNLAQWMMRITAYADRLADDLDRVEWPESIKTMQRNWIGRSHGAAIRFPLGDNEIEVFTTRPDTIFGATFMVVAPEHPLLDQVVPQEWPEGTKDAWTGGAASPKEAVSAYRLQASRKSDLERQTDDKAKTGVFTGVFATNPVSGAQVPVFVADYVLMGYGTGAIMAVPAEDPRDWDFAKAYDLPYLRTVQPAEGHDEDRAYTGPGVMINSDNERISLNGKEIDQAKADVIALLEREGTGRGTITYKLRDWLFSRQRYWGEPFPIVYDEDGVAHAVPASMLPVELPEVADYSPKTYDPRDAASTPQAPLSRAEDWVEVELDLGDGPKKYRRETDTMPNWAGSCWYEIRYTDAGNHEVFVDPEVERYWMGPGRGEGEGRANDTGGVDLYIGGAEHAVLHLLYARFWHKVLFDLGYVSSEEPFRRLFIHGYVQAYAFRDDRGQPVPAAEVQEHEEAGRTAYTWQGQPVTREYGKMGKSLKNVVTPDEMCEEYGADTFRVYEMSMGPLDQSRPWETRAVVGSQRFLQRLWRNVIDEETGALRVSDAAPDEATLRLLHKTIDGVRRDFESLGFNTAVAKLIELNNALTRSEAPPRAVVEPLVQMVSPLAPHLAEELWERLGHNGSIAYEPFPEADPALLADDTVTCVIQIKGKVRDRLEVAADISAADLETQALATEKIKAAVGDQVIRKVIVRAPKLVNIVV</sequence>
<evidence type="ECO:0000313" key="14">
    <source>
        <dbReference type="EMBL" id="NHN56083.1"/>
    </source>
</evidence>
<feature type="binding site" evidence="9">
    <location>
        <position position="729"/>
    </location>
    <ligand>
        <name>ATP</name>
        <dbReference type="ChEBI" id="CHEBI:30616"/>
    </ligand>
</feature>
<comment type="subcellular location">
    <subcellularLocation>
        <location evidence="9">Cytoplasm</location>
    </subcellularLocation>
</comment>
<evidence type="ECO:0000256" key="5">
    <source>
        <dbReference type="ARBA" id="ARBA00022840"/>
    </source>
</evidence>
<evidence type="ECO:0000256" key="1">
    <source>
        <dbReference type="ARBA" id="ARBA00005594"/>
    </source>
</evidence>
<dbReference type="SUPFAM" id="SSF50677">
    <property type="entry name" value="ValRS/IleRS/LeuRS editing domain"/>
    <property type="match status" value="1"/>
</dbReference>
<dbReference type="GO" id="GO:0002161">
    <property type="term" value="F:aminoacyl-tRNA deacylase activity"/>
    <property type="evidence" value="ECO:0007669"/>
    <property type="project" value="InterPro"/>
</dbReference>
<feature type="domain" description="Methionyl/Valyl/Leucyl/Isoleucyl-tRNA synthetase anticodon-binding" evidence="11">
    <location>
        <begin position="801"/>
        <end position="915"/>
    </location>
</feature>
<keyword evidence="4 9" id="KW-0547">Nucleotide-binding</keyword>
<name>A0A967B219_9MICO</name>
<feature type="domain" description="Leucyl-tRNA synthetase editing" evidence="13">
    <location>
        <begin position="290"/>
        <end position="487"/>
    </location>
</feature>
<dbReference type="InterPro" id="IPR025709">
    <property type="entry name" value="Leu_tRNA-synth_edit"/>
</dbReference>
<dbReference type="PANTHER" id="PTHR43740">
    <property type="entry name" value="LEUCYL-TRNA SYNTHETASE"/>
    <property type="match status" value="1"/>
</dbReference>
<evidence type="ECO:0000256" key="4">
    <source>
        <dbReference type="ARBA" id="ARBA00022741"/>
    </source>
</evidence>
<dbReference type="CDD" id="cd07958">
    <property type="entry name" value="Anticodon_Ia_Leu_BEm"/>
    <property type="match status" value="1"/>
</dbReference>
<dbReference type="InterPro" id="IPR002302">
    <property type="entry name" value="Leu-tRNA-ligase"/>
</dbReference>
<evidence type="ECO:0000256" key="2">
    <source>
        <dbReference type="ARBA" id="ARBA00022490"/>
    </source>
</evidence>
<dbReference type="NCBIfam" id="TIGR00396">
    <property type="entry name" value="leuS_bact"/>
    <property type="match status" value="1"/>
</dbReference>
<evidence type="ECO:0000256" key="7">
    <source>
        <dbReference type="ARBA" id="ARBA00023146"/>
    </source>
</evidence>
<dbReference type="SUPFAM" id="SSF52374">
    <property type="entry name" value="Nucleotidylyl transferase"/>
    <property type="match status" value="1"/>
</dbReference>
<evidence type="ECO:0000256" key="10">
    <source>
        <dbReference type="RuleBase" id="RU363039"/>
    </source>
</evidence>
<evidence type="ECO:0000313" key="15">
    <source>
        <dbReference type="Proteomes" id="UP000744769"/>
    </source>
</evidence>
<evidence type="ECO:0000256" key="3">
    <source>
        <dbReference type="ARBA" id="ARBA00022598"/>
    </source>
</evidence>
<dbReference type="GO" id="GO:0006429">
    <property type="term" value="P:leucyl-tRNA aminoacylation"/>
    <property type="evidence" value="ECO:0007669"/>
    <property type="project" value="UniProtKB-UniRule"/>
</dbReference>
<keyword evidence="2 9" id="KW-0963">Cytoplasm</keyword>
<dbReference type="InterPro" id="IPR014729">
    <property type="entry name" value="Rossmann-like_a/b/a_fold"/>
</dbReference>
<evidence type="ECO:0000256" key="6">
    <source>
        <dbReference type="ARBA" id="ARBA00022917"/>
    </source>
</evidence>